<dbReference type="OrthoDB" id="626167at2759"/>
<evidence type="ECO:0000256" key="1">
    <source>
        <dbReference type="ARBA" id="ARBA00022737"/>
    </source>
</evidence>
<reference evidence="5" key="2">
    <citation type="submission" date="2020-05" db="EMBL/GenBank/DDBJ databases">
        <authorList>
            <person name="Kim H.-S."/>
            <person name="Proctor R.H."/>
            <person name="Brown D.W."/>
        </authorList>
    </citation>
    <scope>NUCLEOTIDE SEQUENCE</scope>
    <source>
        <strain evidence="5">NRRL 22465</strain>
    </source>
</reference>
<feature type="repeat" description="ANK" evidence="2">
    <location>
        <begin position="685"/>
        <end position="707"/>
    </location>
</feature>
<evidence type="ECO:0000313" key="6">
    <source>
        <dbReference type="Proteomes" id="UP000635477"/>
    </source>
</evidence>
<keyword evidence="2" id="KW-0040">ANK repeat</keyword>
<dbReference type="PANTHER" id="PTHR10039">
    <property type="entry name" value="AMELOGENIN"/>
    <property type="match status" value="1"/>
</dbReference>
<dbReference type="Pfam" id="PF24883">
    <property type="entry name" value="NPHP3_N"/>
    <property type="match status" value="1"/>
</dbReference>
<protein>
    <recommendedName>
        <fullName evidence="4">NACHT domain-containing protein</fullName>
    </recommendedName>
</protein>
<dbReference type="Proteomes" id="UP000635477">
    <property type="component" value="Unassembled WGS sequence"/>
</dbReference>
<dbReference type="Gene3D" id="1.25.40.20">
    <property type="entry name" value="Ankyrin repeat-containing domain"/>
    <property type="match status" value="2"/>
</dbReference>
<dbReference type="SMART" id="SM00248">
    <property type="entry name" value="ANK"/>
    <property type="match status" value="3"/>
</dbReference>
<dbReference type="Gene3D" id="3.40.50.300">
    <property type="entry name" value="P-loop containing nucleotide triphosphate hydrolases"/>
    <property type="match status" value="1"/>
</dbReference>
<proteinExistence type="predicted"/>
<dbReference type="SUPFAM" id="SSF48403">
    <property type="entry name" value="Ankyrin repeat"/>
    <property type="match status" value="1"/>
</dbReference>
<feature type="repeat" description="ANK" evidence="2">
    <location>
        <begin position="577"/>
        <end position="606"/>
    </location>
</feature>
<evidence type="ECO:0000256" key="2">
    <source>
        <dbReference type="PROSITE-ProRule" id="PRU00023"/>
    </source>
</evidence>
<accession>A0A8H4UIY1</accession>
<organism evidence="5 6">
    <name type="scientific">Fusarium zealandicum</name>
    <dbReference type="NCBI Taxonomy" id="1053134"/>
    <lineage>
        <taxon>Eukaryota</taxon>
        <taxon>Fungi</taxon>
        <taxon>Dikarya</taxon>
        <taxon>Ascomycota</taxon>
        <taxon>Pezizomycotina</taxon>
        <taxon>Sordariomycetes</taxon>
        <taxon>Hypocreomycetidae</taxon>
        <taxon>Hypocreales</taxon>
        <taxon>Nectriaceae</taxon>
        <taxon>Fusarium</taxon>
        <taxon>Fusarium staphyleae species complex</taxon>
    </lineage>
</organism>
<dbReference type="AlphaFoldDB" id="A0A8H4UIY1"/>
<dbReference type="InterPro" id="IPR036770">
    <property type="entry name" value="Ankyrin_rpt-contain_sf"/>
</dbReference>
<dbReference type="EMBL" id="JABEYC010000422">
    <property type="protein sequence ID" value="KAF4977689.1"/>
    <property type="molecule type" value="Genomic_DNA"/>
</dbReference>
<dbReference type="Pfam" id="PF00023">
    <property type="entry name" value="Ank"/>
    <property type="match status" value="1"/>
</dbReference>
<keyword evidence="6" id="KW-1185">Reference proteome</keyword>
<evidence type="ECO:0000259" key="4">
    <source>
        <dbReference type="PROSITE" id="PS50837"/>
    </source>
</evidence>
<evidence type="ECO:0000313" key="5">
    <source>
        <dbReference type="EMBL" id="KAF4977689.1"/>
    </source>
</evidence>
<dbReference type="InterPro" id="IPR027417">
    <property type="entry name" value="P-loop_NTPase"/>
</dbReference>
<dbReference type="PANTHER" id="PTHR10039:SF5">
    <property type="entry name" value="NACHT DOMAIN-CONTAINING PROTEIN"/>
    <property type="match status" value="1"/>
</dbReference>
<reference evidence="5" key="1">
    <citation type="journal article" date="2020" name="BMC Genomics">
        <title>Correction to: Identification and distribution of gene clusters required for synthesis of sphingolipid metabolism inhibitors in diverse species of the filamentous fungus Fusarium.</title>
        <authorList>
            <person name="Kim H.S."/>
            <person name="Lohmar J.M."/>
            <person name="Busman M."/>
            <person name="Brown D.W."/>
            <person name="Naumann T.A."/>
            <person name="Divon H.H."/>
            <person name="Lysoe E."/>
            <person name="Uhlig S."/>
            <person name="Proctor R.H."/>
        </authorList>
    </citation>
    <scope>NUCLEOTIDE SEQUENCE</scope>
    <source>
        <strain evidence="5">NRRL 22465</strain>
    </source>
</reference>
<feature type="domain" description="NACHT" evidence="4">
    <location>
        <begin position="73"/>
        <end position="223"/>
    </location>
</feature>
<evidence type="ECO:0000256" key="3">
    <source>
        <dbReference type="SAM" id="MobiDB-lite"/>
    </source>
</evidence>
<dbReference type="Pfam" id="PF12796">
    <property type="entry name" value="Ank_2"/>
    <property type="match status" value="1"/>
</dbReference>
<dbReference type="InterPro" id="IPR002110">
    <property type="entry name" value="Ankyrin_rpt"/>
</dbReference>
<dbReference type="SUPFAM" id="SSF52540">
    <property type="entry name" value="P-loop containing nucleoside triphosphate hydrolases"/>
    <property type="match status" value="1"/>
</dbReference>
<dbReference type="InterPro" id="IPR007111">
    <property type="entry name" value="NACHT_NTPase"/>
</dbReference>
<name>A0A8H4UIY1_9HYPO</name>
<sequence length="842" mass="94975">MSSMSATLHDISTSKAPGSEMSEKDQCLKDLFIADPVSDRESIITNKAAKTAGTCEWILTKSEYKTWEQSYTSLLWISGSPGKGKTFMSIFLTQHLERSAMGQGVLVAYFFCDSMDKRRSTATSVLRGLMFQLIQQSRSLIDQVLTKWKLLRDKLFEDDSFEDLWLVFMSMLQNLYKHELFLVLDGIDECEDESLVVLLRKITSIYSGSGQSTHLKIVVLSRPHPACIRESLCGFPHLQLDGKSDIHVSRDVETFISDRVSHIAKSKNIEGSVLAEHIKANFYERSEHTFLWVSFMSRDIQNTSLAEMEEALERLPRGIAGIYERILAGILPSNVEMVSRILELVAVALFPLTVDMVTELLNINPTRYLSAAEVFRSYINSCGNLLEVRRFDVVTENPMEQARYLVDTVQLVHYSAKEFLLKTCQKESARQKQLRIREKEGHARIAVFLIHHLRKSLETSQIKTLSSTSTNDADLGTVPYRIKVYERHSWLSHMKLAGEEAVSAFIRNKGLFGRDSALSGSFWKHVAPEELESYEPPPLVHFCCLTGMTRLVEHLLNLEQHGAAVNSEWPQPKWPATPLGLACMSNRKDIVALLLHHGADPALRDSDGGCCIHWLRHTPATAEACPVLDVISSFENGHRFLQEEARLNQQPTVGLLHLAAASGNRDLCKYLIACRHFDVDSVTKNGYTPLFAAIEHGHLDIARQLVKVWHAKTDNHDMLLRAACLAKQPELSLPFVKELGIDLKLAGKRGSIDMIGEMDNSPKLLQQLMLLGAEPNDCDEQGSNWLHFLALGKHQGAPSALTPDNLEVLLGDGRVNINQPWRSLFTPLLKRMRYRKYIYTHC</sequence>
<gene>
    <name evidence="5" type="ORF">FZEAL_5830</name>
</gene>
<dbReference type="InterPro" id="IPR056884">
    <property type="entry name" value="NPHP3-like_N"/>
</dbReference>
<dbReference type="PROSITE" id="PS50297">
    <property type="entry name" value="ANK_REP_REGION"/>
    <property type="match status" value="2"/>
</dbReference>
<comment type="caution">
    <text evidence="5">The sequence shown here is derived from an EMBL/GenBank/DDBJ whole genome shotgun (WGS) entry which is preliminary data.</text>
</comment>
<feature type="compositionally biased region" description="Polar residues" evidence="3">
    <location>
        <begin position="1"/>
        <end position="16"/>
    </location>
</feature>
<keyword evidence="1" id="KW-0677">Repeat</keyword>
<dbReference type="PROSITE" id="PS50088">
    <property type="entry name" value="ANK_REPEAT"/>
    <property type="match status" value="2"/>
</dbReference>
<feature type="region of interest" description="Disordered" evidence="3">
    <location>
        <begin position="1"/>
        <end position="23"/>
    </location>
</feature>
<dbReference type="PROSITE" id="PS50837">
    <property type="entry name" value="NACHT"/>
    <property type="match status" value="1"/>
</dbReference>